<dbReference type="EMBL" id="BKCJ011288518">
    <property type="protein sequence ID" value="GFD15731.1"/>
    <property type="molecule type" value="Genomic_DNA"/>
</dbReference>
<accession>A0A699U0Q3</accession>
<feature type="region of interest" description="Disordered" evidence="1">
    <location>
        <begin position="1"/>
        <end position="42"/>
    </location>
</feature>
<feature type="compositionally biased region" description="Low complexity" evidence="1">
    <location>
        <begin position="14"/>
        <end position="37"/>
    </location>
</feature>
<evidence type="ECO:0000256" key="1">
    <source>
        <dbReference type="SAM" id="MobiDB-lite"/>
    </source>
</evidence>
<feature type="region of interest" description="Disordered" evidence="1">
    <location>
        <begin position="120"/>
        <end position="163"/>
    </location>
</feature>
<protein>
    <submittedName>
        <fullName evidence="2">Uncharacterized protein</fullName>
    </submittedName>
</protein>
<feature type="non-terminal residue" evidence="2">
    <location>
        <position position="204"/>
    </location>
</feature>
<evidence type="ECO:0000313" key="2">
    <source>
        <dbReference type="EMBL" id="GFD15731.1"/>
    </source>
</evidence>
<gene>
    <name evidence="2" type="ORF">Tci_887700</name>
</gene>
<organism evidence="2">
    <name type="scientific">Tanacetum cinerariifolium</name>
    <name type="common">Dalmatian daisy</name>
    <name type="synonym">Chrysanthemum cinerariifolium</name>
    <dbReference type="NCBI Taxonomy" id="118510"/>
    <lineage>
        <taxon>Eukaryota</taxon>
        <taxon>Viridiplantae</taxon>
        <taxon>Streptophyta</taxon>
        <taxon>Embryophyta</taxon>
        <taxon>Tracheophyta</taxon>
        <taxon>Spermatophyta</taxon>
        <taxon>Magnoliopsida</taxon>
        <taxon>eudicotyledons</taxon>
        <taxon>Gunneridae</taxon>
        <taxon>Pentapetalae</taxon>
        <taxon>asterids</taxon>
        <taxon>campanulids</taxon>
        <taxon>Asterales</taxon>
        <taxon>Asteraceae</taxon>
        <taxon>Asteroideae</taxon>
        <taxon>Anthemideae</taxon>
        <taxon>Anthemidinae</taxon>
        <taxon>Tanacetum</taxon>
    </lineage>
</organism>
<reference evidence="2" key="1">
    <citation type="journal article" date="2019" name="Sci. Rep.">
        <title>Draft genome of Tanacetum cinerariifolium, the natural source of mosquito coil.</title>
        <authorList>
            <person name="Yamashiro T."/>
            <person name="Shiraishi A."/>
            <person name="Satake H."/>
            <person name="Nakayama K."/>
        </authorList>
    </citation>
    <scope>NUCLEOTIDE SEQUENCE</scope>
</reference>
<feature type="non-terminal residue" evidence="2">
    <location>
        <position position="1"/>
    </location>
</feature>
<sequence>YGLARPQSAHCQHRGPAAAAAPAAAARGAAGRPGTPRAGHDAGRYRTLSAHHCAAHRLGQAATCPHPAGRGGKPARAGRSRAPRPGRAAGRSPRRAAHQPRLVPHHLICAAALAQHRLQPAHQCHQISPPRPPAGSGPALPRAARRHRARSTRQRPGAQHRAAGQAVWHVSAAAQPRARLGHGPLHGQAHRRKRGRHHHGAEPA</sequence>
<comment type="caution">
    <text evidence="2">The sequence shown here is derived from an EMBL/GenBank/DDBJ whole genome shotgun (WGS) entry which is preliminary data.</text>
</comment>
<feature type="compositionally biased region" description="Basic residues" evidence="1">
    <location>
        <begin position="188"/>
        <end position="204"/>
    </location>
</feature>
<feature type="compositionally biased region" description="Basic residues" evidence="1">
    <location>
        <begin position="143"/>
        <end position="153"/>
    </location>
</feature>
<feature type="region of interest" description="Disordered" evidence="1">
    <location>
        <begin position="179"/>
        <end position="204"/>
    </location>
</feature>
<name>A0A699U0Q3_TANCI</name>
<proteinExistence type="predicted"/>
<dbReference type="AlphaFoldDB" id="A0A699U0Q3"/>
<feature type="region of interest" description="Disordered" evidence="1">
    <location>
        <begin position="61"/>
        <end position="100"/>
    </location>
</feature>